<feature type="compositionally biased region" description="Polar residues" evidence="1">
    <location>
        <begin position="177"/>
        <end position="187"/>
    </location>
</feature>
<keyword evidence="2" id="KW-1133">Transmembrane helix</keyword>
<evidence type="ECO:0000313" key="4">
    <source>
        <dbReference type="Proteomes" id="UP000178091"/>
    </source>
</evidence>
<evidence type="ECO:0000313" key="3">
    <source>
        <dbReference type="EMBL" id="OGC85136.1"/>
    </source>
</evidence>
<proteinExistence type="predicted"/>
<gene>
    <name evidence="3" type="ORF">A3F55_01800</name>
</gene>
<comment type="caution">
    <text evidence="3">The sequence shown here is derived from an EMBL/GenBank/DDBJ whole genome shotgun (WGS) entry which is preliminary data.</text>
</comment>
<sequence>MVNPQLLQYVRAQRAAGVSKEDVIKALGGGGWSATDAQEAFAAIEAPPPPPAAPRPAPLPPVTPAPIQPRPAPIATAVPQPAAMTMRPQPTAVVQPRPSYAPQPRRRSRWPWVLLFLIIFFVLGMSAGAYAAVTNEWFNSLVAGMAGVEPIQDAAESMMQVANEGDTGGFLEVSTDPFDTTPSGEENSTSTATTTATTTSTTGAE</sequence>
<keyword evidence="2" id="KW-0472">Membrane</keyword>
<reference evidence="3 4" key="1">
    <citation type="journal article" date="2016" name="Nat. Commun.">
        <title>Thousands of microbial genomes shed light on interconnected biogeochemical processes in an aquifer system.</title>
        <authorList>
            <person name="Anantharaman K."/>
            <person name="Brown C.T."/>
            <person name="Hug L.A."/>
            <person name="Sharon I."/>
            <person name="Castelle C.J."/>
            <person name="Probst A.J."/>
            <person name="Thomas B.C."/>
            <person name="Singh A."/>
            <person name="Wilkins M.J."/>
            <person name="Karaoz U."/>
            <person name="Brodie E.L."/>
            <person name="Williams K.H."/>
            <person name="Hubbard S.S."/>
            <person name="Banfield J.F."/>
        </authorList>
    </citation>
    <scope>NUCLEOTIDE SEQUENCE [LARGE SCALE GENOMIC DNA]</scope>
</reference>
<evidence type="ECO:0000256" key="1">
    <source>
        <dbReference type="SAM" id="MobiDB-lite"/>
    </source>
</evidence>
<name>A0A1F4XUA7_9BACT</name>
<protein>
    <submittedName>
        <fullName evidence="3">Uncharacterized protein</fullName>
    </submittedName>
</protein>
<keyword evidence="2" id="KW-0812">Transmembrane</keyword>
<accession>A0A1F4XUA7</accession>
<feature type="compositionally biased region" description="Low complexity" evidence="1">
    <location>
        <begin position="188"/>
        <end position="205"/>
    </location>
</feature>
<organism evidence="3 4">
    <name type="scientific">Candidatus Adlerbacteria bacterium RIFCSPHIGHO2_12_FULL_53_18</name>
    <dbReference type="NCBI Taxonomy" id="1797242"/>
    <lineage>
        <taxon>Bacteria</taxon>
        <taxon>Candidatus Adleribacteriota</taxon>
    </lineage>
</organism>
<evidence type="ECO:0000256" key="2">
    <source>
        <dbReference type="SAM" id="Phobius"/>
    </source>
</evidence>
<feature type="transmembrane region" description="Helical" evidence="2">
    <location>
        <begin position="112"/>
        <end position="133"/>
    </location>
</feature>
<feature type="region of interest" description="Disordered" evidence="1">
    <location>
        <begin position="168"/>
        <end position="205"/>
    </location>
</feature>
<dbReference type="AlphaFoldDB" id="A0A1F4XUA7"/>
<dbReference type="EMBL" id="MEWW01000003">
    <property type="protein sequence ID" value="OGC85136.1"/>
    <property type="molecule type" value="Genomic_DNA"/>
</dbReference>
<dbReference type="Proteomes" id="UP000178091">
    <property type="component" value="Unassembled WGS sequence"/>
</dbReference>